<dbReference type="AlphaFoldDB" id="A0AAN7LZ24"/>
<dbReference type="Proteomes" id="UP001346149">
    <property type="component" value="Unassembled WGS sequence"/>
</dbReference>
<keyword evidence="2" id="KW-1185">Reference proteome</keyword>
<name>A0AAN7LZ24_TRANT</name>
<sequence>MTGRAGQVRVSVWWREHALITIEVNLVGKCPPLPEAEGVLVLLKKNLRLDISGWACFHQQIIVVLHPIEHSRVICHTHKEKRSCQMTQQISSRTRGRRDDFWDGTHLLIRRELGACS</sequence>
<gene>
    <name evidence="1" type="ORF">SAY86_020251</name>
</gene>
<dbReference type="EMBL" id="JAXQNO010000011">
    <property type="protein sequence ID" value="KAK4788932.1"/>
    <property type="molecule type" value="Genomic_DNA"/>
</dbReference>
<proteinExistence type="predicted"/>
<evidence type="ECO:0000313" key="2">
    <source>
        <dbReference type="Proteomes" id="UP001346149"/>
    </source>
</evidence>
<organism evidence="1 2">
    <name type="scientific">Trapa natans</name>
    <name type="common">Water chestnut</name>
    <dbReference type="NCBI Taxonomy" id="22666"/>
    <lineage>
        <taxon>Eukaryota</taxon>
        <taxon>Viridiplantae</taxon>
        <taxon>Streptophyta</taxon>
        <taxon>Embryophyta</taxon>
        <taxon>Tracheophyta</taxon>
        <taxon>Spermatophyta</taxon>
        <taxon>Magnoliopsida</taxon>
        <taxon>eudicotyledons</taxon>
        <taxon>Gunneridae</taxon>
        <taxon>Pentapetalae</taxon>
        <taxon>rosids</taxon>
        <taxon>malvids</taxon>
        <taxon>Myrtales</taxon>
        <taxon>Lythraceae</taxon>
        <taxon>Trapa</taxon>
    </lineage>
</organism>
<comment type="caution">
    <text evidence="1">The sequence shown here is derived from an EMBL/GenBank/DDBJ whole genome shotgun (WGS) entry which is preliminary data.</text>
</comment>
<reference evidence="1 2" key="1">
    <citation type="journal article" date="2023" name="Hortic Res">
        <title>Pangenome of water caltrop reveals structural variations and asymmetric subgenome divergence after allopolyploidization.</title>
        <authorList>
            <person name="Zhang X."/>
            <person name="Chen Y."/>
            <person name="Wang L."/>
            <person name="Yuan Y."/>
            <person name="Fang M."/>
            <person name="Shi L."/>
            <person name="Lu R."/>
            <person name="Comes H.P."/>
            <person name="Ma Y."/>
            <person name="Chen Y."/>
            <person name="Huang G."/>
            <person name="Zhou Y."/>
            <person name="Zheng Z."/>
            <person name="Qiu Y."/>
        </authorList>
    </citation>
    <scope>NUCLEOTIDE SEQUENCE [LARGE SCALE GENOMIC DNA]</scope>
    <source>
        <strain evidence="1">F231</strain>
    </source>
</reference>
<protein>
    <submittedName>
        <fullName evidence="1">Uncharacterized protein</fullName>
    </submittedName>
</protein>
<accession>A0AAN7LZ24</accession>
<evidence type="ECO:0000313" key="1">
    <source>
        <dbReference type="EMBL" id="KAK4788932.1"/>
    </source>
</evidence>